<evidence type="ECO:0000256" key="2">
    <source>
        <dbReference type="ARBA" id="ARBA00004922"/>
    </source>
</evidence>
<dbReference type="Pfam" id="PF04506">
    <property type="entry name" value="Rft-1"/>
    <property type="match status" value="1"/>
</dbReference>
<dbReference type="GO" id="GO:0005789">
    <property type="term" value="C:endoplasmic reticulum membrane"/>
    <property type="evidence" value="ECO:0007669"/>
    <property type="project" value="UniProtKB-SubCell"/>
</dbReference>
<evidence type="ECO:0000256" key="1">
    <source>
        <dbReference type="ARBA" id="ARBA00004477"/>
    </source>
</evidence>
<evidence type="ECO:0000256" key="4">
    <source>
        <dbReference type="ARBA" id="ARBA00022692"/>
    </source>
</evidence>
<gene>
    <name evidence="11" type="ORF">LTR36_010842</name>
</gene>
<feature type="transmembrane region" description="Helical" evidence="10">
    <location>
        <begin position="404"/>
        <end position="424"/>
    </location>
</feature>
<dbReference type="GO" id="GO:0034203">
    <property type="term" value="P:glycolipid translocation"/>
    <property type="evidence" value="ECO:0007669"/>
    <property type="project" value="TreeGrafter"/>
</dbReference>
<evidence type="ECO:0000313" key="11">
    <source>
        <dbReference type="EMBL" id="KAK4539565.1"/>
    </source>
</evidence>
<reference evidence="11 12" key="1">
    <citation type="submission" date="2021-11" db="EMBL/GenBank/DDBJ databases">
        <title>Black yeast isolated from Biological Soil Crust.</title>
        <authorList>
            <person name="Kurbessoian T."/>
        </authorList>
    </citation>
    <scope>NUCLEOTIDE SEQUENCE [LARGE SCALE GENOMIC DNA]</scope>
    <source>
        <strain evidence="11 12">CCFEE 5522</strain>
    </source>
</reference>
<keyword evidence="4 10" id="KW-0812">Transmembrane</keyword>
<keyword evidence="7 10" id="KW-0472">Membrane</keyword>
<evidence type="ECO:0000256" key="8">
    <source>
        <dbReference type="ARBA" id="ARBA00044793"/>
    </source>
</evidence>
<evidence type="ECO:0000256" key="7">
    <source>
        <dbReference type="ARBA" id="ARBA00023136"/>
    </source>
</evidence>
<protein>
    <recommendedName>
        <fullName evidence="8 10">Man(5)GlcNAc(2)-PP-dolichol translocation protein RFT1</fullName>
    </recommendedName>
</protein>
<keyword evidence="5 10" id="KW-0256">Endoplasmic reticulum</keyword>
<evidence type="ECO:0000256" key="5">
    <source>
        <dbReference type="ARBA" id="ARBA00022824"/>
    </source>
</evidence>
<dbReference type="InterPro" id="IPR007594">
    <property type="entry name" value="RFT1"/>
</dbReference>
<dbReference type="Proteomes" id="UP001324427">
    <property type="component" value="Unassembled WGS sequence"/>
</dbReference>
<proteinExistence type="inferred from homology"/>
<feature type="transmembrane region" description="Helical" evidence="10">
    <location>
        <begin position="81"/>
        <end position="102"/>
    </location>
</feature>
<dbReference type="GO" id="GO:0006488">
    <property type="term" value="P:dolichol-linked oligosaccharide biosynthetic process"/>
    <property type="evidence" value="ECO:0007669"/>
    <property type="project" value="InterPro"/>
</dbReference>
<comment type="subcellular location">
    <subcellularLocation>
        <location evidence="1 10">Endoplasmic reticulum membrane</location>
        <topology evidence="1 10">Multi-pass membrane protein</topology>
    </subcellularLocation>
</comment>
<dbReference type="EMBL" id="JAVFHQ010000090">
    <property type="protein sequence ID" value="KAK4539565.1"/>
    <property type="molecule type" value="Genomic_DNA"/>
</dbReference>
<keyword evidence="12" id="KW-1185">Reference proteome</keyword>
<evidence type="ECO:0000256" key="10">
    <source>
        <dbReference type="RuleBase" id="RU365067"/>
    </source>
</evidence>
<comment type="caution">
    <text evidence="11">The sequence shown here is derived from an EMBL/GenBank/DDBJ whole genome shotgun (WGS) entry which is preliminary data.</text>
</comment>
<comment type="similarity">
    <text evidence="3 10">Belongs to the RFT1 family.</text>
</comment>
<dbReference type="AlphaFoldDB" id="A0AAV9J4C1"/>
<feature type="transmembrane region" description="Helical" evidence="10">
    <location>
        <begin position="41"/>
        <end position="60"/>
    </location>
</feature>
<comment type="pathway">
    <text evidence="2">Protein modification; protein glycosylation.</text>
</comment>
<feature type="transmembrane region" description="Helical" evidence="10">
    <location>
        <begin position="430"/>
        <end position="454"/>
    </location>
</feature>
<evidence type="ECO:0000313" key="12">
    <source>
        <dbReference type="Proteomes" id="UP001324427"/>
    </source>
</evidence>
<sequence>MSDDAVSASAKGATFMVFVQVGSRAVTFALNQILLRFLSPQLLGVAVQLELYIISTLYFSRESLRIATQRRSDGGVQAAINMSYLAIAAGLPIGALLAQIYLGTNYPDVPYLTTALRINQFTVMVELISEPGFVAVQQNMLYKTRAAAEATAVIMKTLATAGIVFWSRHQGTNLGVLPFAVGELAYSTSLTVIYLSQTAAVARLKEFTLLPQRLKPSNGYVLSLFSKPLLYLGASLYLQTGIKWLLTEGDKLLVSAFATLEDQGMYSVSVNYGGLIARMLFRPIEDSSRNLFAKLCAAPPIDKPSGTEEKESSKQALNNIRQATNILRDLLRVYSIASLIAIAVGPTAAPLLLQLVAGSRWTDSGAGEVLATYCYCIPLLAINGVSEAFVAATASTKELQYQSVWMGFFSAGFAISAYVFLRVLEMGAKGLVLANCVNMALRIVFNLSFATGFFKRNDVAFKPMDLLPNLYAVGATAVVPSLLTQSRGLLGQYGLLGELVRVGAIGGLFAAFV</sequence>
<comment type="function">
    <text evidence="9 10">Intramembrane glycolipid transporter that operates in the biosynthetic pathway of dolichol-linked oligosaccharides, the glycan precursors employed in protein asparagine (N)-glycosylation. The sequential addition of sugars to dolichol pyrophosphate produces dolichol-linked oligosaccharides containing fourteen sugars, including two GlcNAcs, nine mannoses and three glucoses. Once assembled, the oligosaccharide is transferred from the lipid to nascent proteins by oligosaccharyltransferases. The assembly of dolichol-linked oligosaccharides begins on the cytosolic side of the endoplasmic reticulum membrane and finishes in its lumen. RFT1 could mediate the translocation of the cytosolically oriented intermediate DolPP-GlcNAc2Man5, produced by ALG11, into the ER lumen where dolichol-linked oligosaccharides assembly continues. However, the intramembrane lipid transporter activity could not be confirmed in vitro.</text>
</comment>
<comment type="caution">
    <text evidence="10">Lacks conserved residue(s) required for the propagation of feature annotation.</text>
</comment>
<dbReference type="PANTHER" id="PTHR13117">
    <property type="entry name" value="ENDOPLASMIC RETICULUM MULTISPAN TRANSMEMBRANE PROTEIN-RELATED"/>
    <property type="match status" value="1"/>
</dbReference>
<dbReference type="PANTHER" id="PTHR13117:SF5">
    <property type="entry name" value="PROTEIN RFT1 HOMOLOG"/>
    <property type="match status" value="1"/>
</dbReference>
<feature type="transmembrane region" description="Helical" evidence="10">
    <location>
        <begin position="490"/>
        <end position="512"/>
    </location>
</feature>
<keyword evidence="10" id="KW-0813">Transport</keyword>
<feature type="transmembrane region" description="Helical" evidence="10">
    <location>
        <begin position="369"/>
        <end position="392"/>
    </location>
</feature>
<evidence type="ECO:0000256" key="9">
    <source>
        <dbReference type="ARBA" id="ARBA00045912"/>
    </source>
</evidence>
<feature type="transmembrane region" description="Helical" evidence="10">
    <location>
        <begin position="466"/>
        <end position="484"/>
    </location>
</feature>
<evidence type="ECO:0000256" key="3">
    <source>
        <dbReference type="ARBA" id="ARBA00010288"/>
    </source>
</evidence>
<feature type="transmembrane region" description="Helical" evidence="10">
    <location>
        <begin position="174"/>
        <end position="197"/>
    </location>
</feature>
<evidence type="ECO:0000256" key="6">
    <source>
        <dbReference type="ARBA" id="ARBA00022989"/>
    </source>
</evidence>
<accession>A0AAV9J4C1</accession>
<feature type="transmembrane region" description="Helical" evidence="10">
    <location>
        <begin position="331"/>
        <end position="357"/>
    </location>
</feature>
<keyword evidence="6 10" id="KW-1133">Transmembrane helix</keyword>
<name>A0AAV9J4C1_9PEZI</name>
<organism evidence="11 12">
    <name type="scientific">Oleoguttula mirabilis</name>
    <dbReference type="NCBI Taxonomy" id="1507867"/>
    <lineage>
        <taxon>Eukaryota</taxon>
        <taxon>Fungi</taxon>
        <taxon>Dikarya</taxon>
        <taxon>Ascomycota</taxon>
        <taxon>Pezizomycotina</taxon>
        <taxon>Dothideomycetes</taxon>
        <taxon>Dothideomycetidae</taxon>
        <taxon>Mycosphaerellales</taxon>
        <taxon>Teratosphaeriaceae</taxon>
        <taxon>Oleoguttula</taxon>
    </lineage>
</organism>